<feature type="domain" description="F-box" evidence="2">
    <location>
        <begin position="126"/>
        <end position="160"/>
    </location>
</feature>
<name>A0A5C7I3D0_9ROSI</name>
<dbReference type="PANTHER" id="PTHR13382:SF21">
    <property type="entry name" value="OS12G0601000 PROTEIN"/>
    <property type="match status" value="1"/>
</dbReference>
<feature type="region of interest" description="Disordered" evidence="1">
    <location>
        <begin position="56"/>
        <end position="83"/>
    </location>
</feature>
<dbReference type="EMBL" id="VAHF01000004">
    <property type="protein sequence ID" value="TXG63751.1"/>
    <property type="molecule type" value="Genomic_DNA"/>
</dbReference>
<sequence>MQRQQHHISPSSTDYSALDFNVRPSKRRGSYNCGRCGQPKKGHNCHLTTPTASSSLSAAAQTPSDSSAGVSASASLSANRPPRQPYYTHLRRALSFDNMDLSCHSPEPDAMIDEPADADPITSGGLPAICLWEVLRRLPPAGLLAAAKVCKGWRDTSRRLWRASEELRLRVPLRAQVGFVGSVLQKCPGLVRLSLRMESDVDATMLACIAFSCPNLECMEGPVIKLQNPIGPFRSHFMLILVQSFHIVDELGRFVADKRCLTSLKMEGCSNLGGFVLCSSSLSMLWLSDLYSLSKMVFNCPNLKEISLEFSRQENDVTDLTAMAEGLGRNCPRLQNIHIASLRLSHSVVLALTAASLRGLRMLSLVLGSEITDASVAAIASSYSKLELLDLSGIIFDTTFDYSSSISDSGIGMICNVFPNTLSRLLLALCPNITSSGIQFATAQLPLLELMDCGMSICDPNSQNSDSDENSDFELRKAFNNKLHLMYQKLIIKHCRLKKLSLWGCCGLDALCLNCPELNDLNLNSCRNLRPETLLLQCPKLESVHASGCQDLLVGTIQSQVNNDFASLENQYPFKRSADGSKRVRVPESLSQPSDEDMKRRRVGRQCNVMID</sequence>
<dbReference type="InterPro" id="IPR050648">
    <property type="entry name" value="F-box_LRR-repeat"/>
</dbReference>
<evidence type="ECO:0000256" key="1">
    <source>
        <dbReference type="SAM" id="MobiDB-lite"/>
    </source>
</evidence>
<dbReference type="SUPFAM" id="SSF81383">
    <property type="entry name" value="F-box domain"/>
    <property type="match status" value="1"/>
</dbReference>
<reference evidence="4" key="1">
    <citation type="journal article" date="2019" name="Gigascience">
        <title>De novo genome assembly of the endangered Acer yangbiense, a plant species with extremely small populations endemic to Yunnan Province, China.</title>
        <authorList>
            <person name="Yang J."/>
            <person name="Wariss H.M."/>
            <person name="Tao L."/>
            <person name="Zhang R."/>
            <person name="Yun Q."/>
            <person name="Hollingsworth P."/>
            <person name="Dao Z."/>
            <person name="Luo G."/>
            <person name="Guo H."/>
            <person name="Ma Y."/>
            <person name="Sun W."/>
        </authorList>
    </citation>
    <scope>NUCLEOTIDE SEQUENCE [LARGE SCALE GENOMIC DNA]</scope>
    <source>
        <strain evidence="4">cv. Malutang</strain>
    </source>
</reference>
<evidence type="ECO:0000313" key="4">
    <source>
        <dbReference type="Proteomes" id="UP000323000"/>
    </source>
</evidence>
<dbReference type="Gene3D" id="1.20.1280.50">
    <property type="match status" value="1"/>
</dbReference>
<feature type="compositionally biased region" description="Low complexity" evidence="1">
    <location>
        <begin position="56"/>
        <end position="78"/>
    </location>
</feature>
<comment type="caution">
    <text evidence="3">The sequence shown here is derived from an EMBL/GenBank/DDBJ whole genome shotgun (WGS) entry which is preliminary data.</text>
</comment>
<dbReference type="AlphaFoldDB" id="A0A5C7I3D0"/>
<feature type="region of interest" description="Disordered" evidence="1">
    <location>
        <begin position="1"/>
        <end position="21"/>
    </location>
</feature>
<feature type="region of interest" description="Disordered" evidence="1">
    <location>
        <begin position="578"/>
        <end position="603"/>
    </location>
</feature>
<keyword evidence="4" id="KW-1185">Reference proteome</keyword>
<dbReference type="InterPro" id="IPR032675">
    <property type="entry name" value="LRR_dom_sf"/>
</dbReference>
<dbReference type="Proteomes" id="UP000323000">
    <property type="component" value="Chromosome 4"/>
</dbReference>
<organism evidence="3 4">
    <name type="scientific">Acer yangbiense</name>
    <dbReference type="NCBI Taxonomy" id="1000413"/>
    <lineage>
        <taxon>Eukaryota</taxon>
        <taxon>Viridiplantae</taxon>
        <taxon>Streptophyta</taxon>
        <taxon>Embryophyta</taxon>
        <taxon>Tracheophyta</taxon>
        <taxon>Spermatophyta</taxon>
        <taxon>Magnoliopsida</taxon>
        <taxon>eudicotyledons</taxon>
        <taxon>Gunneridae</taxon>
        <taxon>Pentapetalae</taxon>
        <taxon>rosids</taxon>
        <taxon>malvids</taxon>
        <taxon>Sapindales</taxon>
        <taxon>Sapindaceae</taxon>
        <taxon>Hippocastanoideae</taxon>
        <taxon>Acereae</taxon>
        <taxon>Acer</taxon>
    </lineage>
</organism>
<proteinExistence type="predicted"/>
<dbReference type="Pfam" id="PF00646">
    <property type="entry name" value="F-box"/>
    <property type="match status" value="1"/>
</dbReference>
<accession>A0A5C7I3D0</accession>
<dbReference type="Gene3D" id="3.80.10.10">
    <property type="entry name" value="Ribonuclease Inhibitor"/>
    <property type="match status" value="2"/>
</dbReference>
<dbReference type="SUPFAM" id="SSF52047">
    <property type="entry name" value="RNI-like"/>
    <property type="match status" value="2"/>
</dbReference>
<dbReference type="InterPro" id="IPR001810">
    <property type="entry name" value="F-box_dom"/>
</dbReference>
<gene>
    <name evidence="3" type="ORF">EZV62_010745</name>
</gene>
<dbReference type="InterPro" id="IPR036047">
    <property type="entry name" value="F-box-like_dom_sf"/>
</dbReference>
<evidence type="ECO:0000313" key="3">
    <source>
        <dbReference type="EMBL" id="TXG63751.1"/>
    </source>
</evidence>
<dbReference type="GO" id="GO:0005737">
    <property type="term" value="C:cytoplasm"/>
    <property type="evidence" value="ECO:0007669"/>
    <property type="project" value="TreeGrafter"/>
</dbReference>
<evidence type="ECO:0000259" key="2">
    <source>
        <dbReference type="Pfam" id="PF00646"/>
    </source>
</evidence>
<protein>
    <recommendedName>
        <fullName evidence="2">F-box domain-containing protein</fullName>
    </recommendedName>
</protein>
<dbReference type="PANTHER" id="PTHR13382">
    <property type="entry name" value="MITOCHONDRIAL ATP SYNTHASE COUPLING FACTOR B"/>
    <property type="match status" value="1"/>
</dbReference>
<dbReference type="OrthoDB" id="6362633at2759"/>